<dbReference type="Proteomes" id="UP001179540">
    <property type="component" value="Chromosome"/>
</dbReference>
<dbReference type="PROSITE" id="PS50043">
    <property type="entry name" value="HTH_LUXR_2"/>
    <property type="match status" value="1"/>
</dbReference>
<dbReference type="AlphaFoldDB" id="A0AAE9X7C8"/>
<dbReference type="InterPro" id="IPR016032">
    <property type="entry name" value="Sig_transdc_resp-reg_C-effctor"/>
</dbReference>
<evidence type="ECO:0000313" key="3">
    <source>
        <dbReference type="Proteomes" id="UP001179540"/>
    </source>
</evidence>
<name>A0AAE9X7C8_PORGN</name>
<organism evidence="2 3">
    <name type="scientific">Porphyromonas gingivalis</name>
    <name type="common">Bacteroides gingivalis</name>
    <dbReference type="NCBI Taxonomy" id="837"/>
    <lineage>
        <taxon>Bacteria</taxon>
        <taxon>Pseudomonadati</taxon>
        <taxon>Bacteroidota</taxon>
        <taxon>Bacteroidia</taxon>
        <taxon>Bacteroidales</taxon>
        <taxon>Porphyromonadaceae</taxon>
        <taxon>Porphyromonas</taxon>
    </lineage>
</organism>
<reference evidence="2" key="1">
    <citation type="submission" date="2023-01" db="EMBL/GenBank/DDBJ databases">
        <title>Phages are important unrecognized players in the ecology of the oral pathogen Porphyromonas gingivalis.</title>
        <authorList>
            <person name="Matrishin C.B."/>
            <person name="Kauffman K.M."/>
        </authorList>
    </citation>
    <scope>NUCLEOTIDE SEQUENCE</scope>
    <source>
        <strain evidence="2">HG1691old</strain>
    </source>
</reference>
<dbReference type="Gene3D" id="1.10.10.10">
    <property type="entry name" value="Winged helix-like DNA-binding domain superfamily/Winged helix DNA-binding domain"/>
    <property type="match status" value="1"/>
</dbReference>
<sequence length="231" mass="26886">MKESESFNSILEALNGISRICHESIFIVNFKTNQLIYESPSLIFIDEIKDNISTSNYISPYWNLIPKQEAEILLQAQNSFYPIFNSLSFYEKKTLVCVTNYHVKLGDNMIMIAQKFSPIELSSEGRLLIGAFSISNSIYSKMPRIDIHSETKFWQYNFSMSQFESKRKVRLSRMEYLILCKMAEGLMEKEISSDLKLSINTVKTHKKHIKEKMNVNTSNETLIYAQIFKLL</sequence>
<dbReference type="PRINTS" id="PR00038">
    <property type="entry name" value="HTHLUXR"/>
</dbReference>
<dbReference type="SUPFAM" id="SSF46894">
    <property type="entry name" value="C-terminal effector domain of the bipartite response regulators"/>
    <property type="match status" value="1"/>
</dbReference>
<protein>
    <submittedName>
        <fullName evidence="2">Helix-turn-helix transcriptional regulator</fullName>
    </submittedName>
</protein>
<evidence type="ECO:0000259" key="1">
    <source>
        <dbReference type="PROSITE" id="PS50043"/>
    </source>
</evidence>
<dbReference type="GO" id="GO:0003677">
    <property type="term" value="F:DNA binding"/>
    <property type="evidence" value="ECO:0007669"/>
    <property type="project" value="InterPro"/>
</dbReference>
<gene>
    <name evidence="2" type="ORF">NY149_03100</name>
</gene>
<dbReference type="SMART" id="SM00421">
    <property type="entry name" value="HTH_LUXR"/>
    <property type="match status" value="1"/>
</dbReference>
<dbReference type="CDD" id="cd06170">
    <property type="entry name" value="LuxR_C_like"/>
    <property type="match status" value="1"/>
</dbReference>
<dbReference type="Pfam" id="PF00196">
    <property type="entry name" value="GerE"/>
    <property type="match status" value="1"/>
</dbReference>
<feature type="domain" description="HTH luxR-type" evidence="1">
    <location>
        <begin position="164"/>
        <end position="229"/>
    </location>
</feature>
<dbReference type="EMBL" id="CP116613">
    <property type="protein sequence ID" value="WCF99636.1"/>
    <property type="molecule type" value="Genomic_DNA"/>
</dbReference>
<proteinExistence type="predicted"/>
<dbReference type="GO" id="GO:0006355">
    <property type="term" value="P:regulation of DNA-templated transcription"/>
    <property type="evidence" value="ECO:0007669"/>
    <property type="project" value="InterPro"/>
</dbReference>
<dbReference type="RefSeq" id="WP_077110480.1">
    <property type="nucleotide sequence ID" value="NZ_CP116613.1"/>
</dbReference>
<dbReference type="Gene3D" id="3.30.450.20">
    <property type="entry name" value="PAS domain"/>
    <property type="match status" value="1"/>
</dbReference>
<dbReference type="InterPro" id="IPR000792">
    <property type="entry name" value="Tscrpt_reg_LuxR_C"/>
</dbReference>
<evidence type="ECO:0000313" key="2">
    <source>
        <dbReference type="EMBL" id="WCF99636.1"/>
    </source>
</evidence>
<accession>A0AAE9X7C8</accession>
<dbReference type="InterPro" id="IPR036388">
    <property type="entry name" value="WH-like_DNA-bd_sf"/>
</dbReference>